<dbReference type="OrthoDB" id="8455441at2"/>
<evidence type="ECO:0000313" key="1">
    <source>
        <dbReference type="EMBL" id="QBZ82370.1"/>
    </source>
</evidence>
<organism evidence="1 2">
    <name type="scientific">Hydrogenovibrio crunogenus</name>
    <dbReference type="NCBI Taxonomy" id="39765"/>
    <lineage>
        <taxon>Bacteria</taxon>
        <taxon>Pseudomonadati</taxon>
        <taxon>Pseudomonadota</taxon>
        <taxon>Gammaproteobacteria</taxon>
        <taxon>Thiotrichales</taxon>
        <taxon>Piscirickettsiaceae</taxon>
        <taxon>Hydrogenovibrio</taxon>
    </lineage>
</organism>
<dbReference type="EMBL" id="CP032096">
    <property type="protein sequence ID" value="QBZ82370.1"/>
    <property type="molecule type" value="Genomic_DNA"/>
</dbReference>
<gene>
    <name evidence="1" type="ORF">GHNINEIG_00400</name>
</gene>
<accession>A0A4P7NX96</accession>
<evidence type="ECO:0000313" key="2">
    <source>
        <dbReference type="Proteomes" id="UP000296201"/>
    </source>
</evidence>
<dbReference type="RefSeq" id="WP_135795084.1">
    <property type="nucleotide sequence ID" value="NZ_CP032096.1"/>
</dbReference>
<keyword evidence="2" id="KW-1185">Reference proteome</keyword>
<dbReference type="AlphaFoldDB" id="A0A4P7NX96"/>
<reference evidence="1 2" key="1">
    <citation type="submission" date="2018-08" db="EMBL/GenBank/DDBJ databases">
        <title>Horizontal acquisition of hydrogen conversion ability and other habitat adaptations in Hydrogenovibrio crunogenus strains.</title>
        <authorList>
            <person name="Gonnella G."/>
            <person name="Adam N."/>
            <person name="Perner M."/>
        </authorList>
    </citation>
    <scope>NUCLEOTIDE SEQUENCE [LARGE SCALE GENOMIC DNA]</scope>
    <source>
        <strain evidence="1 2">SP-41</strain>
    </source>
</reference>
<protein>
    <submittedName>
        <fullName evidence="1">Uncharacterized protein</fullName>
    </submittedName>
</protein>
<name>A0A4P7NX96_9GAMM</name>
<dbReference type="Proteomes" id="UP000296201">
    <property type="component" value="Chromosome"/>
</dbReference>
<proteinExistence type="predicted"/>
<sequence length="277" mass="32038">MKFEDQKAFPYPVLRPHSDDYLDCEFQVIIDPEVAENRLSIEVDFILSNEEILSEIEMGKAKYVSVVSCRDTFFKEIEITGDKKLKRVFPVDSLRGEVLVESYVVATDTIKNFKSDDLNKEFESVEIDFEKGDLLAQDEPYVLYIDKEYFGHVISVLELVKVDGLDYGEFNINLEGHHIQIELNSEMKDSIDEARNERANKLILTNSIYFTAITYAIENLKSSKEDYKDYKWADVIEKQALNKAISLDSNEDAYKVATQLMKNPLVMLAKYVFKRDS</sequence>